<name>A0AAD5MDW8_PARTN</name>
<organism evidence="1 2">
    <name type="scientific">Parelaphostrongylus tenuis</name>
    <name type="common">Meningeal worm</name>
    <dbReference type="NCBI Taxonomy" id="148309"/>
    <lineage>
        <taxon>Eukaryota</taxon>
        <taxon>Metazoa</taxon>
        <taxon>Ecdysozoa</taxon>
        <taxon>Nematoda</taxon>
        <taxon>Chromadorea</taxon>
        <taxon>Rhabditida</taxon>
        <taxon>Rhabditina</taxon>
        <taxon>Rhabditomorpha</taxon>
        <taxon>Strongyloidea</taxon>
        <taxon>Metastrongylidae</taxon>
        <taxon>Parelaphostrongylus</taxon>
    </lineage>
</organism>
<dbReference type="Proteomes" id="UP001196413">
    <property type="component" value="Unassembled WGS sequence"/>
</dbReference>
<evidence type="ECO:0000313" key="2">
    <source>
        <dbReference type="Proteomes" id="UP001196413"/>
    </source>
</evidence>
<comment type="caution">
    <text evidence="1">The sequence shown here is derived from an EMBL/GenBank/DDBJ whole genome shotgun (WGS) entry which is preliminary data.</text>
</comment>
<keyword evidence="2" id="KW-1185">Reference proteome</keyword>
<dbReference type="AlphaFoldDB" id="A0AAD5MDW8"/>
<proteinExistence type="predicted"/>
<sequence>MARCIAVDEDLNIAVIKPVSINRRLSVLSKTSIYSGRNCEHHSIGNQVINQLE</sequence>
<protein>
    <submittedName>
        <fullName evidence="1">Uncharacterized protein</fullName>
    </submittedName>
</protein>
<accession>A0AAD5MDW8</accession>
<dbReference type="EMBL" id="JAHQIW010000292">
    <property type="protein sequence ID" value="KAJ1347226.1"/>
    <property type="molecule type" value="Genomic_DNA"/>
</dbReference>
<gene>
    <name evidence="1" type="ORF">KIN20_002236</name>
</gene>
<evidence type="ECO:0000313" key="1">
    <source>
        <dbReference type="EMBL" id="KAJ1347226.1"/>
    </source>
</evidence>
<reference evidence="1" key="1">
    <citation type="submission" date="2021-06" db="EMBL/GenBank/DDBJ databases">
        <title>Parelaphostrongylus tenuis whole genome reference sequence.</title>
        <authorList>
            <person name="Garwood T.J."/>
            <person name="Larsen P.A."/>
            <person name="Fountain-Jones N.M."/>
            <person name="Garbe J.R."/>
            <person name="Macchietto M.G."/>
            <person name="Kania S.A."/>
            <person name="Gerhold R.W."/>
            <person name="Richards J.E."/>
            <person name="Wolf T.M."/>
        </authorList>
    </citation>
    <scope>NUCLEOTIDE SEQUENCE</scope>
    <source>
        <strain evidence="1">MNPRO001-30</strain>
        <tissue evidence="1">Meninges</tissue>
    </source>
</reference>